<dbReference type="EMBL" id="LELG01000484">
    <property type="protein sequence ID" value="KMQ72782.1"/>
    <property type="molecule type" value="Genomic_DNA"/>
</dbReference>
<name>A0ABR5HJM5_9BURK</name>
<feature type="domain" description="Integrase zinc-binding" evidence="1">
    <location>
        <begin position="82"/>
        <end position="128"/>
    </location>
</feature>
<evidence type="ECO:0000313" key="2">
    <source>
        <dbReference type="EMBL" id="KMQ72782.1"/>
    </source>
</evidence>
<evidence type="ECO:0000313" key="3">
    <source>
        <dbReference type="Proteomes" id="UP000242951"/>
    </source>
</evidence>
<keyword evidence="3" id="KW-1185">Reference proteome</keyword>
<dbReference type="InterPro" id="IPR041588">
    <property type="entry name" value="Integrase_H2C2"/>
</dbReference>
<dbReference type="Proteomes" id="UP000242951">
    <property type="component" value="Unassembled WGS sequence"/>
</dbReference>
<protein>
    <recommendedName>
        <fullName evidence="1">Integrase zinc-binding domain-containing protein</fullName>
    </recommendedName>
</protein>
<proteinExistence type="predicted"/>
<organism evidence="2 3">
    <name type="scientific">Candidatus Burkholderia pumila</name>
    <dbReference type="NCBI Taxonomy" id="1090375"/>
    <lineage>
        <taxon>Bacteria</taxon>
        <taxon>Pseudomonadati</taxon>
        <taxon>Pseudomonadota</taxon>
        <taxon>Betaproteobacteria</taxon>
        <taxon>Burkholderiales</taxon>
        <taxon>Burkholderiaceae</taxon>
        <taxon>Burkholderia</taxon>
    </lineage>
</organism>
<sequence>MREMKLLQDMGEWKSVIATGKMICANLIVRPKLMTRVKEVQEQDSTLRRRREKAQKGELHGYTIGSDGILRYQDRIFLPRNSELKEEVLREAHCSKYNVHPGSTKMYRDLRLKYCWDDMKREVAQYVTKF</sequence>
<dbReference type="Gene3D" id="1.10.340.70">
    <property type="match status" value="1"/>
</dbReference>
<dbReference type="Pfam" id="PF17921">
    <property type="entry name" value="Integrase_H2C2"/>
    <property type="match status" value="1"/>
</dbReference>
<gene>
    <name evidence="2" type="ORF">BPMI_01159</name>
</gene>
<reference evidence="2 3" key="1">
    <citation type="submission" date="2015-06" db="EMBL/GenBank/DDBJ databases">
        <title>Comparative genomics of Burkholderia leaf nodule symbionts.</title>
        <authorList>
            <person name="Carlier A."/>
            <person name="Eberl L."/>
            <person name="Pinto-Carbo M."/>
        </authorList>
    </citation>
    <scope>NUCLEOTIDE SEQUENCE [LARGE SCALE GENOMIC DNA]</scope>
    <source>
        <strain evidence="2 3">UZHbot3</strain>
    </source>
</reference>
<evidence type="ECO:0000259" key="1">
    <source>
        <dbReference type="Pfam" id="PF17921"/>
    </source>
</evidence>
<accession>A0ABR5HJM5</accession>
<comment type="caution">
    <text evidence="2">The sequence shown here is derived from an EMBL/GenBank/DDBJ whole genome shotgun (WGS) entry which is preliminary data.</text>
</comment>